<accession>A0A964BLE1</accession>
<dbReference type="Proteomes" id="UP000729733">
    <property type="component" value="Unassembled WGS sequence"/>
</dbReference>
<organism evidence="2 3">
    <name type="scientific">Waterburya agarophytonicola KI4</name>
    <dbReference type="NCBI Taxonomy" id="2874699"/>
    <lineage>
        <taxon>Bacteria</taxon>
        <taxon>Bacillati</taxon>
        <taxon>Cyanobacteriota</taxon>
        <taxon>Cyanophyceae</taxon>
        <taxon>Pleurocapsales</taxon>
        <taxon>Hyellaceae</taxon>
        <taxon>Waterburya</taxon>
        <taxon>Waterburya agarophytonicola</taxon>
    </lineage>
</organism>
<proteinExistence type="predicted"/>
<dbReference type="SUPFAM" id="SSF53335">
    <property type="entry name" value="S-adenosyl-L-methionine-dependent methyltransferases"/>
    <property type="match status" value="1"/>
</dbReference>
<dbReference type="Gene3D" id="3.40.50.150">
    <property type="entry name" value="Vaccinia Virus protein VP39"/>
    <property type="match status" value="1"/>
</dbReference>
<sequence length="494" mass="56105">MNSKLKYLTAEDYNILLEKAQVATYQQRETILKEGRLSGAIYLVRKGIVRVERAASGRDVAIAFLEPGDIFGEMSFLESVPTSAAVVAQEEVEVCVLSEQNLYSLLTSVPGLSDRFYQSLAHNLSNRLQQTTALVAHLMRRTQVAPEYDIQRTGQIGQDAIPPELIGETELFKENLQTIEQAIRGKNISEPDAQEQINKACNMLISSLREQIICEPKIQKAIGTYIFRETFPFYMLSSFFDRAFRKPGNYSSDSYIIGLLSQNEPEGDGYLGIYLDRWIRNLPTCLALKNRGGIITQTIKQLQETWTSDYPMPITSLASGAASEILDLYFQTAPPNAHVTCVDFNHQDLAAAANVAHKWGFRDRLTFIQDNLFLLAEGYSHIDIPPQQMIYSVSMANYLSDRELIRIMDWIYDRLLPNGTIILGNFHAANPDRLLLEHILEWHSIYRSAEDLEKLFSRSKFRSLPVTIQSDEFGVELYIVCTKAWQDNERETTS</sequence>
<dbReference type="GO" id="GO:0003700">
    <property type="term" value="F:DNA-binding transcription factor activity"/>
    <property type="evidence" value="ECO:0007669"/>
    <property type="project" value="TreeGrafter"/>
</dbReference>
<dbReference type="RefSeq" id="WP_229638533.1">
    <property type="nucleotide sequence ID" value="NZ_JADWDC010000002.1"/>
</dbReference>
<name>A0A964BLE1_9CYAN</name>
<dbReference type="Pfam" id="PF00027">
    <property type="entry name" value="cNMP_binding"/>
    <property type="match status" value="1"/>
</dbReference>
<gene>
    <name evidence="2" type="ORF">I4641_00855</name>
</gene>
<evidence type="ECO:0000313" key="2">
    <source>
        <dbReference type="EMBL" id="MCC0175530.1"/>
    </source>
</evidence>
<keyword evidence="3" id="KW-1185">Reference proteome</keyword>
<dbReference type="InterPro" id="IPR014710">
    <property type="entry name" value="RmlC-like_jellyroll"/>
</dbReference>
<dbReference type="PANTHER" id="PTHR24567:SF74">
    <property type="entry name" value="HTH-TYPE TRANSCRIPTIONAL REGULATOR ARCR"/>
    <property type="match status" value="1"/>
</dbReference>
<reference evidence="2" key="1">
    <citation type="journal article" date="2021" name="Antonie Van Leeuwenhoek">
        <title>Draft genome and description of Waterburya agarophytonicola gen. nov. sp. nov. (Pleurocapsales, Cyanobacteria): a seaweed symbiont.</title>
        <authorList>
            <person name="Bonthond G."/>
            <person name="Shalygin S."/>
            <person name="Bayer T."/>
            <person name="Weinberger F."/>
        </authorList>
    </citation>
    <scope>NUCLEOTIDE SEQUENCE</scope>
    <source>
        <strain evidence="2">KI4</strain>
    </source>
</reference>
<dbReference type="CDD" id="cd00038">
    <property type="entry name" value="CAP_ED"/>
    <property type="match status" value="1"/>
</dbReference>
<dbReference type="EMBL" id="JADWDC010000002">
    <property type="protein sequence ID" value="MCC0175530.1"/>
    <property type="molecule type" value="Genomic_DNA"/>
</dbReference>
<evidence type="ECO:0000313" key="3">
    <source>
        <dbReference type="Proteomes" id="UP000729733"/>
    </source>
</evidence>
<dbReference type="InterPro" id="IPR029063">
    <property type="entry name" value="SAM-dependent_MTases_sf"/>
</dbReference>
<protein>
    <submittedName>
        <fullName evidence="2">Cyclic nucleotide-binding domain-containing protein</fullName>
    </submittedName>
</protein>
<dbReference type="InterPro" id="IPR018490">
    <property type="entry name" value="cNMP-bd_dom_sf"/>
</dbReference>
<dbReference type="InterPro" id="IPR050397">
    <property type="entry name" value="Env_Response_Regulators"/>
</dbReference>
<evidence type="ECO:0000259" key="1">
    <source>
        <dbReference type="PROSITE" id="PS50042"/>
    </source>
</evidence>
<dbReference type="SUPFAM" id="SSF51206">
    <property type="entry name" value="cAMP-binding domain-like"/>
    <property type="match status" value="1"/>
</dbReference>
<comment type="caution">
    <text evidence="2">The sequence shown here is derived from an EMBL/GenBank/DDBJ whole genome shotgun (WGS) entry which is preliminary data.</text>
</comment>
<dbReference type="Gene3D" id="2.60.120.10">
    <property type="entry name" value="Jelly Rolls"/>
    <property type="match status" value="1"/>
</dbReference>
<dbReference type="PANTHER" id="PTHR24567">
    <property type="entry name" value="CRP FAMILY TRANSCRIPTIONAL REGULATORY PROTEIN"/>
    <property type="match status" value="1"/>
</dbReference>
<dbReference type="AlphaFoldDB" id="A0A964BLE1"/>
<dbReference type="GO" id="GO:0005829">
    <property type="term" value="C:cytosol"/>
    <property type="evidence" value="ECO:0007669"/>
    <property type="project" value="TreeGrafter"/>
</dbReference>
<dbReference type="SMART" id="SM00100">
    <property type="entry name" value="cNMP"/>
    <property type="match status" value="1"/>
</dbReference>
<feature type="domain" description="Cyclic nucleotide-binding" evidence="1">
    <location>
        <begin position="4"/>
        <end position="123"/>
    </location>
</feature>
<dbReference type="PROSITE" id="PS50042">
    <property type="entry name" value="CNMP_BINDING_3"/>
    <property type="match status" value="1"/>
</dbReference>
<dbReference type="InterPro" id="IPR000595">
    <property type="entry name" value="cNMP-bd_dom"/>
</dbReference>